<feature type="region of interest" description="Disordered" evidence="1">
    <location>
        <begin position="177"/>
        <end position="204"/>
    </location>
</feature>
<gene>
    <name evidence="3" type="ORF">FB45DRAFT_155506</name>
    <name evidence="2" type="ORF">FB45DRAFT_430994</name>
</gene>
<sequence>MLVEAIERVPQLDERVVQQTVLRLKAPKSETRQNIKTKSTARRSAGDSRTATTSTANFNCTANTKTLGSSFTSEPLPKANAEAEESSLATEVSMLLPPMLQLPPDVTFNAGLDWDSNLTDFTDPSPISCGDGVSNLAFTPESQSCTLPTGYHPVDDSNPYYASMSTHLWLRPIPHKPSQKREFEEESSPFHSERPRKASKRADE</sequence>
<dbReference type="EMBL" id="JARKIF010000018">
    <property type="protein sequence ID" value="KAJ7619284.1"/>
    <property type="molecule type" value="Genomic_DNA"/>
</dbReference>
<proteinExistence type="predicted"/>
<reference evidence="3" key="1">
    <citation type="submission" date="2023-03" db="EMBL/GenBank/DDBJ databases">
        <title>Massive genome expansion in bonnet fungi (Mycena s.s.) driven by repeated elements and novel gene families across ecological guilds.</title>
        <authorList>
            <consortium name="Lawrence Berkeley National Laboratory"/>
            <person name="Harder C.B."/>
            <person name="Miyauchi S."/>
            <person name="Viragh M."/>
            <person name="Kuo A."/>
            <person name="Thoen E."/>
            <person name="Andreopoulos B."/>
            <person name="Lu D."/>
            <person name="Skrede I."/>
            <person name="Drula E."/>
            <person name="Henrissat B."/>
            <person name="Morin E."/>
            <person name="Kohler A."/>
            <person name="Barry K."/>
            <person name="LaButti K."/>
            <person name="Morin E."/>
            <person name="Salamov A."/>
            <person name="Lipzen A."/>
            <person name="Mereny Z."/>
            <person name="Hegedus B."/>
            <person name="Baldrian P."/>
            <person name="Stursova M."/>
            <person name="Weitz H."/>
            <person name="Taylor A."/>
            <person name="Grigoriev I.V."/>
            <person name="Nagy L.G."/>
            <person name="Martin F."/>
            <person name="Kauserud H."/>
        </authorList>
    </citation>
    <scope>NUCLEOTIDE SEQUENCE</scope>
    <source>
        <strain evidence="3">9284</strain>
    </source>
</reference>
<feature type="compositionally biased region" description="Polar residues" evidence="1">
    <location>
        <begin position="47"/>
        <end position="56"/>
    </location>
</feature>
<evidence type="ECO:0000313" key="3">
    <source>
        <dbReference type="EMBL" id="KAJ7619284.1"/>
    </source>
</evidence>
<feature type="compositionally biased region" description="Basic and acidic residues" evidence="1">
    <location>
        <begin position="191"/>
        <end position="204"/>
    </location>
</feature>
<dbReference type="EMBL" id="JARKIF010000050">
    <property type="protein sequence ID" value="KAJ7607435.1"/>
    <property type="molecule type" value="Genomic_DNA"/>
</dbReference>
<keyword evidence="4" id="KW-1185">Reference proteome</keyword>
<organism evidence="3 4">
    <name type="scientific">Roridomyces roridus</name>
    <dbReference type="NCBI Taxonomy" id="1738132"/>
    <lineage>
        <taxon>Eukaryota</taxon>
        <taxon>Fungi</taxon>
        <taxon>Dikarya</taxon>
        <taxon>Basidiomycota</taxon>
        <taxon>Agaricomycotina</taxon>
        <taxon>Agaricomycetes</taxon>
        <taxon>Agaricomycetidae</taxon>
        <taxon>Agaricales</taxon>
        <taxon>Marasmiineae</taxon>
        <taxon>Mycenaceae</taxon>
        <taxon>Roridomyces</taxon>
    </lineage>
</organism>
<feature type="region of interest" description="Disordered" evidence="1">
    <location>
        <begin position="28"/>
        <end position="56"/>
    </location>
</feature>
<evidence type="ECO:0000313" key="2">
    <source>
        <dbReference type="EMBL" id="KAJ7607435.1"/>
    </source>
</evidence>
<accession>A0AAD7BF63</accession>
<dbReference type="Proteomes" id="UP001221142">
    <property type="component" value="Unassembled WGS sequence"/>
</dbReference>
<dbReference type="AlphaFoldDB" id="A0AAD7BF63"/>
<protein>
    <submittedName>
        <fullName evidence="3">Uncharacterized protein</fullName>
    </submittedName>
</protein>
<evidence type="ECO:0000313" key="4">
    <source>
        <dbReference type="Proteomes" id="UP001221142"/>
    </source>
</evidence>
<evidence type="ECO:0000256" key="1">
    <source>
        <dbReference type="SAM" id="MobiDB-lite"/>
    </source>
</evidence>
<name>A0AAD7BF63_9AGAR</name>
<comment type="caution">
    <text evidence="3">The sequence shown here is derived from an EMBL/GenBank/DDBJ whole genome shotgun (WGS) entry which is preliminary data.</text>
</comment>